<gene>
    <name evidence="1" type="ORF">POPTR_011G027200</name>
</gene>
<keyword evidence="2" id="KW-1185">Reference proteome</keyword>
<reference evidence="1 2" key="1">
    <citation type="journal article" date="2006" name="Science">
        <title>The genome of black cottonwood, Populus trichocarpa (Torr. &amp; Gray).</title>
        <authorList>
            <person name="Tuskan G.A."/>
            <person name="Difazio S."/>
            <person name="Jansson S."/>
            <person name="Bohlmann J."/>
            <person name="Grigoriev I."/>
            <person name="Hellsten U."/>
            <person name="Putnam N."/>
            <person name="Ralph S."/>
            <person name="Rombauts S."/>
            <person name="Salamov A."/>
            <person name="Schein J."/>
            <person name="Sterck L."/>
            <person name="Aerts A."/>
            <person name="Bhalerao R.R."/>
            <person name="Bhalerao R.P."/>
            <person name="Blaudez D."/>
            <person name="Boerjan W."/>
            <person name="Brun A."/>
            <person name="Brunner A."/>
            <person name="Busov V."/>
            <person name="Campbell M."/>
            <person name="Carlson J."/>
            <person name="Chalot M."/>
            <person name="Chapman J."/>
            <person name="Chen G.L."/>
            <person name="Cooper D."/>
            <person name="Coutinho P.M."/>
            <person name="Couturier J."/>
            <person name="Covert S."/>
            <person name="Cronk Q."/>
            <person name="Cunningham R."/>
            <person name="Davis J."/>
            <person name="Degroeve S."/>
            <person name="Dejardin A."/>
            <person name="Depamphilis C."/>
            <person name="Detter J."/>
            <person name="Dirks B."/>
            <person name="Dubchak I."/>
            <person name="Duplessis S."/>
            <person name="Ehlting J."/>
            <person name="Ellis B."/>
            <person name="Gendler K."/>
            <person name="Goodstein D."/>
            <person name="Gribskov M."/>
            <person name="Grimwood J."/>
            <person name="Groover A."/>
            <person name="Gunter L."/>
            <person name="Hamberger B."/>
            <person name="Heinze B."/>
            <person name="Helariutta Y."/>
            <person name="Henrissat B."/>
            <person name="Holligan D."/>
            <person name="Holt R."/>
            <person name="Huang W."/>
            <person name="Islam-Faridi N."/>
            <person name="Jones S."/>
            <person name="Jones-Rhoades M."/>
            <person name="Jorgensen R."/>
            <person name="Joshi C."/>
            <person name="Kangasjarvi J."/>
            <person name="Karlsson J."/>
            <person name="Kelleher C."/>
            <person name="Kirkpatrick R."/>
            <person name="Kirst M."/>
            <person name="Kohler A."/>
            <person name="Kalluri U."/>
            <person name="Larimer F."/>
            <person name="Leebens-Mack J."/>
            <person name="Leple J.C."/>
            <person name="Locascio P."/>
            <person name="Lou Y."/>
            <person name="Lucas S."/>
            <person name="Martin F."/>
            <person name="Montanini B."/>
            <person name="Napoli C."/>
            <person name="Nelson D.R."/>
            <person name="Nelson C."/>
            <person name="Nieminen K."/>
            <person name="Nilsson O."/>
            <person name="Pereda V."/>
            <person name="Peter G."/>
            <person name="Philippe R."/>
            <person name="Pilate G."/>
            <person name="Poliakov A."/>
            <person name="Razumovskaya J."/>
            <person name="Richardson P."/>
            <person name="Rinaldi C."/>
            <person name="Ritland K."/>
            <person name="Rouze P."/>
            <person name="Ryaboy D."/>
            <person name="Schmutz J."/>
            <person name="Schrader J."/>
            <person name="Segerman B."/>
            <person name="Shin H."/>
            <person name="Siddiqui A."/>
            <person name="Sterky F."/>
            <person name="Terry A."/>
            <person name="Tsai C.J."/>
            <person name="Uberbacher E."/>
            <person name="Unneberg P."/>
            <person name="Vahala J."/>
            <person name="Wall K."/>
            <person name="Wessler S."/>
            <person name="Yang G."/>
            <person name="Yin T."/>
            <person name="Douglas C."/>
            <person name="Marra M."/>
            <person name="Sandberg G."/>
            <person name="Van de Peer Y."/>
            <person name="Rokhsar D."/>
        </authorList>
    </citation>
    <scope>NUCLEOTIDE SEQUENCE [LARGE SCALE GENOMIC DNA]</scope>
    <source>
        <strain evidence="2">cv. Nisqually</strain>
    </source>
</reference>
<accession>A0A2K1YER6</accession>
<dbReference type="InParanoid" id="A0A2K1YER6"/>
<sequence length="81" mass="8430">MLELEDHGGGCDWLCCCREVAGGGGAVGLRCCYCTVEEKVAAPGHVAGLGMQRSYWTLLLMAGTEASAAVVAPIGRELLMN</sequence>
<dbReference type="EMBL" id="CM009300">
    <property type="protein sequence ID" value="PNT11525.1"/>
    <property type="molecule type" value="Genomic_DNA"/>
</dbReference>
<dbReference type="AlphaFoldDB" id="A0A2K1YER6"/>
<dbReference type="Proteomes" id="UP000006729">
    <property type="component" value="Chromosome 11"/>
</dbReference>
<name>A0A2K1YER6_POPTR</name>
<evidence type="ECO:0000313" key="2">
    <source>
        <dbReference type="Proteomes" id="UP000006729"/>
    </source>
</evidence>
<organism evidence="1 2">
    <name type="scientific">Populus trichocarpa</name>
    <name type="common">Western balsam poplar</name>
    <name type="synonym">Populus balsamifera subsp. trichocarpa</name>
    <dbReference type="NCBI Taxonomy" id="3694"/>
    <lineage>
        <taxon>Eukaryota</taxon>
        <taxon>Viridiplantae</taxon>
        <taxon>Streptophyta</taxon>
        <taxon>Embryophyta</taxon>
        <taxon>Tracheophyta</taxon>
        <taxon>Spermatophyta</taxon>
        <taxon>Magnoliopsida</taxon>
        <taxon>eudicotyledons</taxon>
        <taxon>Gunneridae</taxon>
        <taxon>Pentapetalae</taxon>
        <taxon>rosids</taxon>
        <taxon>fabids</taxon>
        <taxon>Malpighiales</taxon>
        <taxon>Salicaceae</taxon>
        <taxon>Saliceae</taxon>
        <taxon>Populus</taxon>
    </lineage>
</organism>
<protein>
    <submittedName>
        <fullName evidence="1">Uncharacterized protein</fullName>
    </submittedName>
</protein>
<evidence type="ECO:0000313" key="1">
    <source>
        <dbReference type="EMBL" id="PNT11525.1"/>
    </source>
</evidence>
<proteinExistence type="predicted"/>